<dbReference type="PANTHER" id="PTHR43289">
    <property type="entry name" value="MITOGEN-ACTIVATED PROTEIN KINASE KINASE KINASE 20-RELATED"/>
    <property type="match status" value="1"/>
</dbReference>
<feature type="compositionally biased region" description="Low complexity" evidence="8">
    <location>
        <begin position="452"/>
        <end position="466"/>
    </location>
</feature>
<sequence length="619" mass="63652">MSRVIDGRFELVERLGGGGMGTVWRARDLALHRDVALKEVRPPDPALAEHDVEGARTLRARVLREARSLARIDHPNVVTIHHIVDAGEGTYPWLVMELVTGGSLQDRLDRGAMTPVEAAAIGRELLSALRAAHERNIEHRDVKPANVLLRPDGRPVLTDFGIAAVQESTVLTASGSIIGSPDYMAPERIRGGGGSGPASDLWSLGMLMYVAVEGHHPLRRENTLATLAAVLSDDVPPPRRAGELTGVLSRLLVRDPSARPDASELDRALAAVVSPDPAALPVPPQDAGPVRDLAPGPASGTGPTAAGEQITGTAKDRGEATSFQLAPPSAAASAVPASAAASPAASGAPSGSDPRSGSGSASASGSASGFGSAGPPTTAPTPAAGAPGRTAGGRRRSRTARFLGSAAVVVLAVGIPVAALSWDWRPSDPGSGPSKAPSQQGPAALGPTPSKTPTTVTATATATDAADPVERDLLTPAGVRAAIAAIKAASGGTRVTGFVVYPDYAVSESLVKGSTKRYDRYIYRGEDVAVRQGSGTSFPGALPSDLNDFAWDALPALMKRADKELGVDEPTSRYLVLTPGSSVFGSKPGMSIYLSDSYGSAYLNADAKGRVTATYPRKD</sequence>
<reference evidence="10 11" key="1">
    <citation type="submission" date="2022-10" db="EMBL/GenBank/DDBJ databases">
        <title>The complete genomes of actinobacterial strains from the NBC collection.</title>
        <authorList>
            <person name="Joergensen T.S."/>
            <person name="Alvarez Arevalo M."/>
            <person name="Sterndorff E.B."/>
            <person name="Faurdal D."/>
            <person name="Vuksanovic O."/>
            <person name="Mourched A.-S."/>
            <person name="Charusanti P."/>
            <person name="Shaw S."/>
            <person name="Blin K."/>
            <person name="Weber T."/>
        </authorList>
    </citation>
    <scope>NUCLEOTIDE SEQUENCE [LARGE SCALE GENOMIC DNA]</scope>
    <source>
        <strain evidence="10 11">NBC_00123</strain>
    </source>
</reference>
<keyword evidence="3" id="KW-0808">Transferase</keyword>
<dbReference type="Pfam" id="PF00069">
    <property type="entry name" value="Pkinase"/>
    <property type="match status" value="1"/>
</dbReference>
<dbReference type="SMART" id="SM00220">
    <property type="entry name" value="S_TKc"/>
    <property type="match status" value="1"/>
</dbReference>
<feature type="binding site" evidence="7">
    <location>
        <position position="38"/>
    </location>
    <ligand>
        <name>ATP</name>
        <dbReference type="ChEBI" id="CHEBI:30616"/>
    </ligand>
</feature>
<evidence type="ECO:0000256" key="4">
    <source>
        <dbReference type="ARBA" id="ARBA00022741"/>
    </source>
</evidence>
<dbReference type="PANTHER" id="PTHR43289:SF6">
    <property type="entry name" value="SERINE_THREONINE-PROTEIN KINASE NEKL-3"/>
    <property type="match status" value="1"/>
</dbReference>
<evidence type="ECO:0000256" key="6">
    <source>
        <dbReference type="ARBA" id="ARBA00022840"/>
    </source>
</evidence>
<feature type="domain" description="Protein kinase" evidence="9">
    <location>
        <begin position="9"/>
        <end position="273"/>
    </location>
</feature>
<feature type="compositionally biased region" description="Low complexity" evidence="8">
    <location>
        <begin position="294"/>
        <end position="307"/>
    </location>
</feature>
<feature type="compositionally biased region" description="Low complexity" evidence="8">
    <location>
        <begin position="341"/>
        <end position="389"/>
    </location>
</feature>
<feature type="region of interest" description="Disordered" evidence="8">
    <location>
        <begin position="341"/>
        <end position="396"/>
    </location>
</feature>
<evidence type="ECO:0000259" key="9">
    <source>
        <dbReference type="PROSITE" id="PS50011"/>
    </source>
</evidence>
<keyword evidence="4 7" id="KW-0547">Nucleotide-binding</keyword>
<dbReference type="PROSITE" id="PS00108">
    <property type="entry name" value="PROTEIN_KINASE_ST"/>
    <property type="match status" value="1"/>
</dbReference>
<name>A0ABZ1LIX8_9ACTN</name>
<keyword evidence="6 7" id="KW-0067">ATP-binding</keyword>
<feature type="region of interest" description="Disordered" evidence="8">
    <location>
        <begin position="426"/>
        <end position="469"/>
    </location>
</feature>
<gene>
    <name evidence="10" type="ORF">OG814_34215</name>
</gene>
<dbReference type="EMBL" id="CP108188">
    <property type="protein sequence ID" value="WTR73985.1"/>
    <property type="molecule type" value="Genomic_DNA"/>
</dbReference>
<organism evidence="10 11">
    <name type="scientific">Streptomyces zaomyceticus</name>
    <dbReference type="NCBI Taxonomy" id="68286"/>
    <lineage>
        <taxon>Bacteria</taxon>
        <taxon>Bacillati</taxon>
        <taxon>Actinomycetota</taxon>
        <taxon>Actinomycetes</taxon>
        <taxon>Kitasatosporales</taxon>
        <taxon>Streptomycetaceae</taxon>
        <taxon>Streptomyces</taxon>
    </lineage>
</organism>
<protein>
    <recommendedName>
        <fullName evidence="1">non-specific serine/threonine protein kinase</fullName>
        <ecNumber evidence="1">2.7.11.1</ecNumber>
    </recommendedName>
</protein>
<dbReference type="InterPro" id="IPR000719">
    <property type="entry name" value="Prot_kinase_dom"/>
</dbReference>
<evidence type="ECO:0000313" key="10">
    <source>
        <dbReference type="EMBL" id="WTR73985.1"/>
    </source>
</evidence>
<dbReference type="SUPFAM" id="SSF56112">
    <property type="entry name" value="Protein kinase-like (PK-like)"/>
    <property type="match status" value="1"/>
</dbReference>
<keyword evidence="5 10" id="KW-0418">Kinase</keyword>
<accession>A0ABZ1LIX8</accession>
<evidence type="ECO:0000256" key="7">
    <source>
        <dbReference type="PROSITE-ProRule" id="PRU10141"/>
    </source>
</evidence>
<dbReference type="EC" id="2.7.11.1" evidence="1"/>
<evidence type="ECO:0000313" key="11">
    <source>
        <dbReference type="Proteomes" id="UP001622594"/>
    </source>
</evidence>
<evidence type="ECO:0000256" key="2">
    <source>
        <dbReference type="ARBA" id="ARBA00022527"/>
    </source>
</evidence>
<keyword evidence="11" id="KW-1185">Reference proteome</keyword>
<dbReference type="GO" id="GO:0004674">
    <property type="term" value="F:protein serine/threonine kinase activity"/>
    <property type="evidence" value="ECO:0007669"/>
    <property type="project" value="UniProtKB-KW"/>
</dbReference>
<keyword evidence="2 10" id="KW-0723">Serine/threonine-protein kinase</keyword>
<proteinExistence type="predicted"/>
<dbReference type="CDD" id="cd14014">
    <property type="entry name" value="STKc_PknB_like"/>
    <property type="match status" value="1"/>
</dbReference>
<dbReference type="Gene3D" id="1.10.510.10">
    <property type="entry name" value="Transferase(Phosphotransferase) domain 1"/>
    <property type="match status" value="1"/>
</dbReference>
<dbReference type="Proteomes" id="UP001622594">
    <property type="component" value="Chromosome"/>
</dbReference>
<dbReference type="InterPro" id="IPR011009">
    <property type="entry name" value="Kinase-like_dom_sf"/>
</dbReference>
<dbReference type="InterPro" id="IPR008271">
    <property type="entry name" value="Ser/Thr_kinase_AS"/>
</dbReference>
<dbReference type="InterPro" id="IPR017441">
    <property type="entry name" value="Protein_kinase_ATP_BS"/>
</dbReference>
<evidence type="ECO:0000256" key="8">
    <source>
        <dbReference type="SAM" id="MobiDB-lite"/>
    </source>
</evidence>
<dbReference type="PROSITE" id="PS00107">
    <property type="entry name" value="PROTEIN_KINASE_ATP"/>
    <property type="match status" value="1"/>
</dbReference>
<dbReference type="Gene3D" id="3.30.200.20">
    <property type="entry name" value="Phosphorylase Kinase, domain 1"/>
    <property type="match status" value="1"/>
</dbReference>
<feature type="region of interest" description="Disordered" evidence="8">
    <location>
        <begin position="276"/>
        <end position="309"/>
    </location>
</feature>
<evidence type="ECO:0000256" key="3">
    <source>
        <dbReference type="ARBA" id="ARBA00022679"/>
    </source>
</evidence>
<evidence type="ECO:0000256" key="5">
    <source>
        <dbReference type="ARBA" id="ARBA00022777"/>
    </source>
</evidence>
<dbReference type="PROSITE" id="PS50011">
    <property type="entry name" value="PROTEIN_KINASE_DOM"/>
    <property type="match status" value="1"/>
</dbReference>
<evidence type="ECO:0000256" key="1">
    <source>
        <dbReference type="ARBA" id="ARBA00012513"/>
    </source>
</evidence>
<dbReference type="RefSeq" id="WP_398166634.1">
    <property type="nucleotide sequence ID" value="NZ_CP108188.1"/>
</dbReference>